<dbReference type="PANTHER" id="PTHR43293:SF3">
    <property type="entry name" value="CHOLESTEROL RING-CLEAVING HYDROLASE IPDB SUBUNIT"/>
    <property type="match status" value="1"/>
</dbReference>
<dbReference type="InterPro" id="IPR004165">
    <property type="entry name" value="CoA_trans_fam_I"/>
</dbReference>
<evidence type="ECO:0000313" key="2">
    <source>
        <dbReference type="EMBL" id="CAH8242924.1"/>
    </source>
</evidence>
<protein>
    <submittedName>
        <fullName evidence="2">CoA-transferase</fullName>
    </submittedName>
</protein>
<evidence type="ECO:0000256" key="1">
    <source>
        <dbReference type="ARBA" id="ARBA00007047"/>
    </source>
</evidence>
<proteinExistence type="inferred from homology"/>
<dbReference type="RefSeq" id="WP_249725474.1">
    <property type="nucleotide sequence ID" value="NZ_AP031286.1"/>
</dbReference>
<organism evidence="2 3">
    <name type="scientific">Paenibacillus melissococcoides</name>
    <dbReference type="NCBI Taxonomy" id="2912268"/>
    <lineage>
        <taxon>Bacteria</taxon>
        <taxon>Bacillati</taxon>
        <taxon>Bacillota</taxon>
        <taxon>Bacilli</taxon>
        <taxon>Bacillales</taxon>
        <taxon>Paenibacillaceae</taxon>
        <taxon>Paenibacillus</taxon>
    </lineage>
</organism>
<keyword evidence="3" id="KW-1185">Reference proteome</keyword>
<gene>
    <name evidence="2" type="ORF">WJ0W_000133</name>
</gene>
<evidence type="ECO:0000313" key="3">
    <source>
        <dbReference type="Proteomes" id="UP001154322"/>
    </source>
</evidence>
<dbReference type="SMART" id="SM00882">
    <property type="entry name" value="CoA_trans"/>
    <property type="match status" value="1"/>
</dbReference>
<accession>A0ABM9FUW0</accession>
<dbReference type="InterPro" id="IPR037171">
    <property type="entry name" value="NagB/RpiA_transferase-like"/>
</dbReference>
<dbReference type="EMBL" id="CALYLO010000001">
    <property type="protein sequence ID" value="CAH8242924.1"/>
    <property type="molecule type" value="Genomic_DNA"/>
</dbReference>
<comment type="similarity">
    <text evidence="1">Belongs to the 3-oxoacid CoA-transferase subunit B family.</text>
</comment>
<dbReference type="SUPFAM" id="SSF100950">
    <property type="entry name" value="NagB/RpiA/CoA transferase-like"/>
    <property type="match status" value="1"/>
</dbReference>
<sequence>MNQSNQTQAASQQGRVSDIMVCAMARMLQDGETVFHGVSSQMPMVAMMLARQLHAPNLVHLNIPGGVNPSSIKKASYSSAGADLLASAEAYFPLDQVFDLSMRGGLDVAFLGGVQFDGRGNVNASVIGDYHKPKVRLPGGAGSAVLIPTAKKAIIWRTKHDRRTFVDKVGFVTTRGNVWRIVTPLCVFAMKDGMLMLDSIHPTSSLEEVVQNTGFEVKYDELRFTPLPTARELSVLKQIDPFDYRSSEF</sequence>
<dbReference type="Pfam" id="PF01144">
    <property type="entry name" value="CoA_trans"/>
    <property type="match status" value="1"/>
</dbReference>
<name>A0ABM9FUW0_9BACL</name>
<dbReference type="Proteomes" id="UP001154322">
    <property type="component" value="Unassembled WGS sequence"/>
</dbReference>
<dbReference type="PANTHER" id="PTHR43293">
    <property type="entry name" value="ACETATE COA-TRANSFERASE YDIF"/>
    <property type="match status" value="1"/>
</dbReference>
<comment type="caution">
    <text evidence="2">The sequence shown here is derived from an EMBL/GenBank/DDBJ whole genome shotgun (WGS) entry which is preliminary data.</text>
</comment>
<dbReference type="Gene3D" id="3.40.1080.10">
    <property type="entry name" value="Glutaconate Coenzyme A-transferase"/>
    <property type="match status" value="1"/>
</dbReference>
<reference evidence="2" key="1">
    <citation type="submission" date="2022-06" db="EMBL/GenBank/DDBJ databases">
        <authorList>
            <person name="Dietemann V."/>
            <person name="Ory F."/>
            <person name="Dainat B."/>
            <person name="Oberhansli S."/>
        </authorList>
    </citation>
    <scope>NUCLEOTIDE SEQUENCE</scope>
    <source>
        <strain evidence="2">Ena-SAMPLE-TAB-26-04-2022-14:26:32:270-5432</strain>
    </source>
</reference>